<keyword evidence="8 13" id="KW-0411">Iron-sulfur</keyword>
<feature type="region of interest" description="Disordered" evidence="14">
    <location>
        <begin position="1"/>
        <end position="23"/>
    </location>
</feature>
<comment type="cofactor">
    <cofactor evidence="12">
        <name>Mg(2+)</name>
        <dbReference type="ChEBI" id="CHEBI:18420"/>
    </cofactor>
    <text evidence="12">Binds 1 Mg(2+) ion per subunit.</text>
</comment>
<evidence type="ECO:0000256" key="3">
    <source>
        <dbReference type="ARBA" id="ARBA00011941"/>
    </source>
</evidence>
<comment type="cofactor">
    <cofactor evidence="13">
        <name>[4Fe-4S] cluster</name>
        <dbReference type="ChEBI" id="CHEBI:49883"/>
    </cofactor>
    <text evidence="13">Binds 1 [4Fe-4S] cluster per subunit.</text>
</comment>
<evidence type="ECO:0000256" key="13">
    <source>
        <dbReference type="PIRSR" id="PIRSR000485-3"/>
    </source>
</evidence>
<feature type="binding site" evidence="13">
    <location>
        <position position="304"/>
    </location>
    <ligand>
        <name>[4Fe-4S] cluster</name>
        <dbReference type="ChEBI" id="CHEBI:49883"/>
    </ligand>
</feature>
<evidence type="ECO:0000256" key="4">
    <source>
        <dbReference type="ARBA" id="ARBA00022676"/>
    </source>
</evidence>
<dbReference type="GO" id="GO:0006164">
    <property type="term" value="P:purine nucleotide biosynthetic process"/>
    <property type="evidence" value="ECO:0007669"/>
    <property type="project" value="UniProtKB-KW"/>
</dbReference>
<accession>A0ABD3U1R7</accession>
<feature type="binding site" evidence="13">
    <location>
        <position position="450"/>
    </location>
    <ligand>
        <name>[4Fe-4S] cluster</name>
        <dbReference type="ChEBI" id="CHEBI:49883"/>
    </ligand>
</feature>
<feature type="binding site" evidence="13">
    <location>
        <position position="504"/>
    </location>
    <ligand>
        <name>[4Fe-4S] cluster</name>
        <dbReference type="ChEBI" id="CHEBI:49883"/>
    </ligand>
</feature>
<feature type="active site" description="Nucleophile" evidence="11">
    <location>
        <position position="85"/>
    </location>
</feature>
<sequence>MAATTAVANITSSTTTTTRIPHIPSPAKPFSLFLPKTLQLQRPPLHITLSKNNPISDFFPPNKNSPANHYADDYDCNDDKPREECGVVGIYGDPEASRLCSLALHALQHRGQEGAGIVSVHDSLLQSVTGVGLVFDVFNRESWKLLPGELAIGSGTPLLYKCKFGVAHNGNLVNYPALRSELEDNNGSIFNTTSKTPSFILKIIDACEKLLGAYSMVFCSEDNKLVAVRDPYGFRPLVMGRTRNGGVVFASETCALDLIKATYEREVIPTYEREVIPGEVIVVDKLEGVQSYHLIPHSKETNFCIFEHIYFVHPSSNVFDQWVSESRHAFGEILATESPVDCDVVIGVPDSGLVAALGYAQKAGVRFEFGLVKSPYVARTFIQPSQEIRDNQANLKLAVVRAVVEGKRVVVVDDSIVRGTTCPKIVQKLRDAEAKEVHVRIASPPVIGSCYYGVDTPSPDKLIANKMDMEEMRKYIGVDSFAFLPIDKLENYLGDDSKKYCYACFTRKYPVEPTGKVKRFITILDSRSHTSNHKSTNK</sequence>
<dbReference type="Gene3D" id="3.60.20.10">
    <property type="entry name" value="Glutamine Phosphoribosylpyrophosphate, subunit 1, domain 1"/>
    <property type="match status" value="1"/>
</dbReference>
<dbReference type="SUPFAM" id="SSF53271">
    <property type="entry name" value="PRTase-like"/>
    <property type="match status" value="1"/>
</dbReference>
<dbReference type="Pfam" id="PF00156">
    <property type="entry name" value="Pribosyltran"/>
    <property type="match status" value="1"/>
</dbReference>
<keyword evidence="4 10" id="KW-0328">Glycosyltransferase</keyword>
<dbReference type="EC" id="2.4.2.14" evidence="3 10"/>
<dbReference type="InterPro" id="IPR029055">
    <property type="entry name" value="Ntn_hydrolases_N"/>
</dbReference>
<dbReference type="GO" id="GO:0051536">
    <property type="term" value="F:iron-sulfur cluster binding"/>
    <property type="evidence" value="ECO:0007669"/>
    <property type="project" value="UniProtKB-KW"/>
</dbReference>
<evidence type="ECO:0000256" key="8">
    <source>
        <dbReference type="ARBA" id="ARBA00023014"/>
    </source>
</evidence>
<reference evidence="16 17" key="1">
    <citation type="submission" date="2024-12" db="EMBL/GenBank/DDBJ databases">
        <title>The unique morphological basis and parallel evolutionary history of personate flowers in Penstemon.</title>
        <authorList>
            <person name="Depatie T.H."/>
            <person name="Wessinger C.A."/>
        </authorList>
    </citation>
    <scope>NUCLEOTIDE SEQUENCE [LARGE SCALE GENOMIC DNA]</scope>
    <source>
        <strain evidence="16">WTNN_2</strain>
        <tissue evidence="16">Leaf</tissue>
    </source>
</reference>
<evidence type="ECO:0000259" key="15">
    <source>
        <dbReference type="PROSITE" id="PS51278"/>
    </source>
</evidence>
<dbReference type="InterPro" id="IPR000836">
    <property type="entry name" value="PRTase_dom"/>
</dbReference>
<dbReference type="GO" id="GO:0004044">
    <property type="term" value="F:amidophosphoribosyltransferase activity"/>
    <property type="evidence" value="ECO:0007669"/>
    <property type="project" value="UniProtKB-EC"/>
</dbReference>
<evidence type="ECO:0000313" key="16">
    <source>
        <dbReference type="EMBL" id="KAL3843389.1"/>
    </source>
</evidence>
<dbReference type="Pfam" id="PF13537">
    <property type="entry name" value="GATase_7"/>
    <property type="match status" value="1"/>
</dbReference>
<dbReference type="NCBIfam" id="TIGR01134">
    <property type="entry name" value="purF"/>
    <property type="match status" value="1"/>
</dbReference>
<feature type="binding site" evidence="12">
    <location>
        <position position="351"/>
    </location>
    <ligand>
        <name>Mg(2+)</name>
        <dbReference type="ChEBI" id="CHEBI:18420"/>
    </ligand>
</feature>
<evidence type="ECO:0000256" key="11">
    <source>
        <dbReference type="PIRSR" id="PIRSR000485-1"/>
    </source>
</evidence>
<dbReference type="Proteomes" id="UP001634393">
    <property type="component" value="Unassembled WGS sequence"/>
</dbReference>
<keyword evidence="7" id="KW-0315">Glutamine amidotransferase</keyword>
<feature type="binding site" evidence="12">
    <location>
        <position position="414"/>
    </location>
    <ligand>
        <name>Mg(2+)</name>
        <dbReference type="ChEBI" id="CHEBI:18420"/>
    </ligand>
</feature>
<feature type="binding site" evidence="13">
    <location>
        <position position="501"/>
    </location>
    <ligand>
        <name>[4Fe-4S] cluster</name>
        <dbReference type="ChEBI" id="CHEBI:49883"/>
    </ligand>
</feature>
<keyword evidence="13" id="KW-0408">Iron</keyword>
<dbReference type="SUPFAM" id="SSF56235">
    <property type="entry name" value="N-terminal nucleophile aminohydrolases (Ntn hydrolases)"/>
    <property type="match status" value="1"/>
</dbReference>
<proteinExistence type="inferred from homology"/>
<dbReference type="EMBL" id="JBJXBP010000002">
    <property type="protein sequence ID" value="KAL3843389.1"/>
    <property type="molecule type" value="Genomic_DNA"/>
</dbReference>
<keyword evidence="17" id="KW-1185">Reference proteome</keyword>
<feature type="domain" description="Glutamine amidotransferase type-2" evidence="15">
    <location>
        <begin position="85"/>
        <end position="286"/>
    </location>
</feature>
<evidence type="ECO:0000256" key="7">
    <source>
        <dbReference type="ARBA" id="ARBA00022962"/>
    </source>
</evidence>
<comment type="pathway">
    <text evidence="1 10">Purine metabolism; IMP biosynthesis via de novo pathway; N(1)-(5-phospho-D-ribosyl)glycinamide from 5-phospho-alpha-D-ribose 1-diphosphate: step 1/2.</text>
</comment>
<evidence type="ECO:0000256" key="14">
    <source>
        <dbReference type="SAM" id="MobiDB-lite"/>
    </source>
</evidence>
<evidence type="ECO:0000256" key="10">
    <source>
        <dbReference type="PIRNR" id="PIRNR000485"/>
    </source>
</evidence>
<evidence type="ECO:0000256" key="1">
    <source>
        <dbReference type="ARBA" id="ARBA00005209"/>
    </source>
</evidence>
<dbReference type="PANTHER" id="PTHR11907">
    <property type="entry name" value="AMIDOPHOSPHORIBOSYLTRANSFERASE"/>
    <property type="match status" value="1"/>
</dbReference>
<feature type="compositionally biased region" description="Low complexity" evidence="14">
    <location>
        <begin position="1"/>
        <end position="18"/>
    </location>
</feature>
<dbReference type="AlphaFoldDB" id="A0ABD3U1R7"/>
<evidence type="ECO:0000313" key="17">
    <source>
        <dbReference type="Proteomes" id="UP001634393"/>
    </source>
</evidence>
<gene>
    <name evidence="16" type="ORF">ACJIZ3_000792</name>
</gene>
<dbReference type="InterPro" id="IPR017932">
    <property type="entry name" value="GATase_2_dom"/>
</dbReference>
<dbReference type="CDD" id="cd06223">
    <property type="entry name" value="PRTases_typeI"/>
    <property type="match status" value="1"/>
</dbReference>
<evidence type="ECO:0000256" key="2">
    <source>
        <dbReference type="ARBA" id="ARBA00010138"/>
    </source>
</evidence>
<evidence type="ECO:0000256" key="9">
    <source>
        <dbReference type="ARBA" id="ARBA00048430"/>
    </source>
</evidence>
<keyword evidence="6 10" id="KW-0658">Purine biosynthesis</keyword>
<evidence type="ECO:0000256" key="12">
    <source>
        <dbReference type="PIRSR" id="PIRSR000485-2"/>
    </source>
</evidence>
<evidence type="ECO:0000256" key="6">
    <source>
        <dbReference type="ARBA" id="ARBA00022755"/>
    </source>
</evidence>
<organism evidence="16 17">
    <name type="scientific">Penstemon smallii</name>
    <dbReference type="NCBI Taxonomy" id="265156"/>
    <lineage>
        <taxon>Eukaryota</taxon>
        <taxon>Viridiplantae</taxon>
        <taxon>Streptophyta</taxon>
        <taxon>Embryophyta</taxon>
        <taxon>Tracheophyta</taxon>
        <taxon>Spermatophyta</taxon>
        <taxon>Magnoliopsida</taxon>
        <taxon>eudicotyledons</taxon>
        <taxon>Gunneridae</taxon>
        <taxon>Pentapetalae</taxon>
        <taxon>asterids</taxon>
        <taxon>lamiids</taxon>
        <taxon>Lamiales</taxon>
        <taxon>Plantaginaceae</taxon>
        <taxon>Cheloneae</taxon>
        <taxon>Penstemon</taxon>
    </lineage>
</organism>
<feature type="binding site" evidence="12">
    <location>
        <position position="413"/>
    </location>
    <ligand>
        <name>Mg(2+)</name>
        <dbReference type="ChEBI" id="CHEBI:18420"/>
    </ligand>
</feature>
<keyword evidence="12" id="KW-0460">Magnesium</keyword>
<evidence type="ECO:0000256" key="5">
    <source>
        <dbReference type="ARBA" id="ARBA00022679"/>
    </source>
</evidence>
<comment type="caution">
    <text evidence="16">The sequence shown here is derived from an EMBL/GenBank/DDBJ whole genome shotgun (WGS) entry which is preliminary data.</text>
</comment>
<dbReference type="PIRSF" id="PIRSF000485">
    <property type="entry name" value="Amd_phspho_trans"/>
    <property type="match status" value="1"/>
</dbReference>
<protein>
    <recommendedName>
        <fullName evidence="3 10">Amidophosphoribosyltransferase</fullName>
        <shortName evidence="10">ATase</shortName>
        <ecNumber evidence="3 10">2.4.2.14</ecNumber>
    </recommendedName>
    <alternativeName>
        <fullName evidence="10">Glutamine phosphoribosylpyrophosphate amidotransferase</fullName>
    </alternativeName>
</protein>
<dbReference type="Gene3D" id="3.40.50.2020">
    <property type="match status" value="1"/>
</dbReference>
<dbReference type="PROSITE" id="PS51278">
    <property type="entry name" value="GATASE_TYPE_2"/>
    <property type="match status" value="1"/>
</dbReference>
<name>A0ABD3U1R7_9LAMI</name>
<keyword evidence="12" id="KW-0479">Metal-binding</keyword>
<dbReference type="InterPro" id="IPR005854">
    <property type="entry name" value="PurF"/>
</dbReference>
<keyword evidence="5 10" id="KW-0808">Transferase</keyword>
<comment type="similarity">
    <text evidence="2 10">In the C-terminal section; belongs to the purine/pyrimidine phosphoribosyltransferase family.</text>
</comment>
<dbReference type="InterPro" id="IPR029057">
    <property type="entry name" value="PRTase-like"/>
</dbReference>
<comment type="catalytic activity">
    <reaction evidence="9 10">
        <text>5-phospho-beta-D-ribosylamine + L-glutamate + diphosphate = 5-phospho-alpha-D-ribose 1-diphosphate + L-glutamine + H2O</text>
        <dbReference type="Rhea" id="RHEA:14905"/>
        <dbReference type="ChEBI" id="CHEBI:15377"/>
        <dbReference type="ChEBI" id="CHEBI:29985"/>
        <dbReference type="ChEBI" id="CHEBI:33019"/>
        <dbReference type="ChEBI" id="CHEBI:58017"/>
        <dbReference type="ChEBI" id="CHEBI:58359"/>
        <dbReference type="ChEBI" id="CHEBI:58681"/>
        <dbReference type="EC" id="2.4.2.14"/>
    </reaction>
</comment>